<protein>
    <submittedName>
        <fullName evidence="2">Uncharacterized protein</fullName>
    </submittedName>
</protein>
<reference evidence="2" key="2">
    <citation type="journal article" date="2015" name="Fish Shellfish Immunol.">
        <title>Early steps in the European eel (Anguilla anguilla)-Vibrio vulnificus interaction in the gills: Role of the RtxA13 toxin.</title>
        <authorList>
            <person name="Callol A."/>
            <person name="Pajuelo D."/>
            <person name="Ebbesson L."/>
            <person name="Teles M."/>
            <person name="MacKenzie S."/>
            <person name="Amaro C."/>
        </authorList>
    </citation>
    <scope>NUCLEOTIDE SEQUENCE</scope>
</reference>
<keyword evidence="1" id="KW-1133">Transmembrane helix</keyword>
<proteinExistence type="predicted"/>
<keyword evidence="1" id="KW-0472">Membrane</keyword>
<evidence type="ECO:0000256" key="1">
    <source>
        <dbReference type="SAM" id="Phobius"/>
    </source>
</evidence>
<accession>A0A0E9RXW2</accession>
<reference evidence="2" key="1">
    <citation type="submission" date="2014-11" db="EMBL/GenBank/DDBJ databases">
        <authorList>
            <person name="Amaro Gonzalez C."/>
        </authorList>
    </citation>
    <scope>NUCLEOTIDE SEQUENCE</scope>
</reference>
<name>A0A0E9RXW2_ANGAN</name>
<organism evidence="2">
    <name type="scientific">Anguilla anguilla</name>
    <name type="common">European freshwater eel</name>
    <name type="synonym">Muraena anguilla</name>
    <dbReference type="NCBI Taxonomy" id="7936"/>
    <lineage>
        <taxon>Eukaryota</taxon>
        <taxon>Metazoa</taxon>
        <taxon>Chordata</taxon>
        <taxon>Craniata</taxon>
        <taxon>Vertebrata</taxon>
        <taxon>Euteleostomi</taxon>
        <taxon>Actinopterygii</taxon>
        <taxon>Neopterygii</taxon>
        <taxon>Teleostei</taxon>
        <taxon>Anguilliformes</taxon>
        <taxon>Anguillidae</taxon>
        <taxon>Anguilla</taxon>
    </lineage>
</organism>
<dbReference type="AlphaFoldDB" id="A0A0E9RXW2"/>
<evidence type="ECO:0000313" key="2">
    <source>
        <dbReference type="EMBL" id="JAH33078.1"/>
    </source>
</evidence>
<feature type="transmembrane region" description="Helical" evidence="1">
    <location>
        <begin position="12"/>
        <end position="29"/>
    </location>
</feature>
<sequence length="83" mass="10153">MYEYQCVGTINIYYYHLLFECFFAYFFILKCSGSNSKVFFVIKSGEKMLIQKIIYVRRKFSFYNFLKFISLYHLYKSPPWPCS</sequence>
<dbReference type="EMBL" id="GBXM01075499">
    <property type="protein sequence ID" value="JAH33078.1"/>
    <property type="molecule type" value="Transcribed_RNA"/>
</dbReference>
<keyword evidence="1" id="KW-0812">Transmembrane</keyword>